<dbReference type="Proteomes" id="UP000215086">
    <property type="component" value="Chromosome"/>
</dbReference>
<gene>
    <name evidence="1" type="ORF">THTE_1071</name>
</gene>
<dbReference type="RefSeq" id="WP_095414198.1">
    <property type="nucleotide sequence ID" value="NZ_CP018477.1"/>
</dbReference>
<dbReference type="EMBL" id="CP018477">
    <property type="protein sequence ID" value="ASV73673.1"/>
    <property type="molecule type" value="Genomic_DNA"/>
</dbReference>
<dbReference type="NCBIfam" id="NF040494">
    <property type="entry name" value="nitrored_ArsF"/>
    <property type="match status" value="1"/>
</dbReference>
<keyword evidence="2" id="KW-1185">Reference proteome</keyword>
<evidence type="ECO:0000313" key="2">
    <source>
        <dbReference type="Proteomes" id="UP000215086"/>
    </source>
</evidence>
<protein>
    <recommendedName>
        <fullName evidence="3">Thioredoxin domain-containing protein</fullName>
    </recommendedName>
</protein>
<dbReference type="InterPro" id="IPR047698">
    <property type="entry name" value="ArsF-like"/>
</dbReference>
<sequence>MNQGAHWRNVFTGVMLLLAGAALGAALVKIAGNGNPPSRTVAASPTAATSTTQEPAPQTIKDGVLVYLFHGNVRCPTCLAIEASTKEVLEANFAQELNSRRIIIRELNYEKPENKPYIEKYKLIAPTVVMVRIHDGEEKEFVNIMEVWQCVGDKDAFTRLISDNMQKMLQDTTG</sequence>
<proteinExistence type="predicted"/>
<dbReference type="AlphaFoldDB" id="A0A286RCI7"/>
<evidence type="ECO:0008006" key="3">
    <source>
        <dbReference type="Google" id="ProtNLM"/>
    </source>
</evidence>
<reference evidence="1 2" key="1">
    <citation type="journal article" name="Front. Microbiol.">
        <title>Sugar Metabolism of the First Thermophilic Planctomycete Thermogutta terrifontis: Comparative Genomic and Transcriptomic Approaches.</title>
        <authorList>
            <person name="Elcheninov A.G."/>
            <person name="Menzel P."/>
            <person name="Gudbergsdottir S.R."/>
            <person name="Slesarev A.I."/>
            <person name="Kadnikov V.V."/>
            <person name="Krogh A."/>
            <person name="Bonch-Osmolovskaya E.A."/>
            <person name="Peng X."/>
            <person name="Kublanov I.V."/>
        </authorList>
    </citation>
    <scope>NUCLEOTIDE SEQUENCE [LARGE SCALE GENOMIC DNA]</scope>
    <source>
        <strain evidence="1 2">R1</strain>
    </source>
</reference>
<dbReference type="KEGG" id="ttf:THTE_1071"/>
<organism evidence="1 2">
    <name type="scientific">Thermogutta terrifontis</name>
    <dbReference type="NCBI Taxonomy" id="1331910"/>
    <lineage>
        <taxon>Bacteria</taxon>
        <taxon>Pseudomonadati</taxon>
        <taxon>Planctomycetota</taxon>
        <taxon>Planctomycetia</taxon>
        <taxon>Pirellulales</taxon>
        <taxon>Thermoguttaceae</taxon>
        <taxon>Thermogutta</taxon>
    </lineage>
</organism>
<name>A0A286RCI7_9BACT</name>
<dbReference type="OrthoDB" id="5524063at2"/>
<evidence type="ECO:0000313" key="1">
    <source>
        <dbReference type="EMBL" id="ASV73673.1"/>
    </source>
</evidence>
<accession>A0A286RCI7</accession>